<evidence type="ECO:0000256" key="4">
    <source>
        <dbReference type="PROSITE-ProRule" id="PRU00335"/>
    </source>
</evidence>
<name>A0A1H9FUM7_9ACTN</name>
<dbReference type="SUPFAM" id="SSF48498">
    <property type="entry name" value="Tetracyclin repressor-like, C-terminal domain"/>
    <property type="match status" value="1"/>
</dbReference>
<dbReference type="Proteomes" id="UP000198504">
    <property type="component" value="Unassembled WGS sequence"/>
</dbReference>
<dbReference type="PANTHER" id="PTHR30055">
    <property type="entry name" value="HTH-TYPE TRANSCRIPTIONAL REGULATOR RUTR"/>
    <property type="match status" value="1"/>
</dbReference>
<dbReference type="PANTHER" id="PTHR30055:SF234">
    <property type="entry name" value="HTH-TYPE TRANSCRIPTIONAL REGULATOR BETI"/>
    <property type="match status" value="1"/>
</dbReference>
<dbReference type="EMBL" id="FOFA01000003">
    <property type="protein sequence ID" value="SEQ41198.1"/>
    <property type="molecule type" value="Genomic_DNA"/>
</dbReference>
<dbReference type="Gene3D" id="1.10.357.10">
    <property type="entry name" value="Tetracycline Repressor, domain 2"/>
    <property type="match status" value="1"/>
</dbReference>
<proteinExistence type="predicted"/>
<evidence type="ECO:0000256" key="1">
    <source>
        <dbReference type="ARBA" id="ARBA00023015"/>
    </source>
</evidence>
<dbReference type="GO" id="GO:0003700">
    <property type="term" value="F:DNA-binding transcription factor activity"/>
    <property type="evidence" value="ECO:0007669"/>
    <property type="project" value="TreeGrafter"/>
</dbReference>
<accession>A0A1H9FUM7</accession>
<dbReference type="InterPro" id="IPR001647">
    <property type="entry name" value="HTH_TetR"/>
</dbReference>
<keyword evidence="1" id="KW-0805">Transcription regulation</keyword>
<evidence type="ECO:0000256" key="2">
    <source>
        <dbReference type="ARBA" id="ARBA00023125"/>
    </source>
</evidence>
<feature type="domain" description="HTH tetR-type" evidence="5">
    <location>
        <begin position="14"/>
        <end position="72"/>
    </location>
</feature>
<keyword evidence="7" id="KW-1185">Reference proteome</keyword>
<keyword evidence="2 4" id="KW-0238">DNA-binding</keyword>
<evidence type="ECO:0000256" key="3">
    <source>
        <dbReference type="ARBA" id="ARBA00023163"/>
    </source>
</evidence>
<evidence type="ECO:0000259" key="5">
    <source>
        <dbReference type="PROSITE" id="PS50977"/>
    </source>
</evidence>
<organism evidence="6 7">
    <name type="scientific">Microlunatus flavus</name>
    <dbReference type="NCBI Taxonomy" id="1036181"/>
    <lineage>
        <taxon>Bacteria</taxon>
        <taxon>Bacillati</taxon>
        <taxon>Actinomycetota</taxon>
        <taxon>Actinomycetes</taxon>
        <taxon>Propionibacteriales</taxon>
        <taxon>Propionibacteriaceae</taxon>
        <taxon>Microlunatus</taxon>
    </lineage>
</organism>
<dbReference type="InterPro" id="IPR009057">
    <property type="entry name" value="Homeodomain-like_sf"/>
</dbReference>
<sequence>MSGQGDGPLRLDAQRNRDKILRTARALLREPGELRLNAVARASGVGQGTLYRHFPTREALLAAVYERDVDDLVAAAPELLASLPPLEALSAWFERVTAYARLKRDVFAALEVGTWRDLADHSLGPIGDAIELVLAAGRADRSIRPDVEARDVIILISWLSRLDDHELDTRGPVLLAVLVDGLRPQLS</sequence>
<feature type="DNA-binding region" description="H-T-H motif" evidence="4">
    <location>
        <begin position="35"/>
        <end position="54"/>
    </location>
</feature>
<keyword evidence="3" id="KW-0804">Transcription</keyword>
<dbReference type="STRING" id="1036181.SAMN05421756_103377"/>
<protein>
    <submittedName>
        <fullName evidence="6">DNA-binding transcriptional regulator, AcrR family</fullName>
    </submittedName>
</protein>
<gene>
    <name evidence="6" type="ORF">SAMN05421756_103377</name>
</gene>
<dbReference type="Pfam" id="PF21597">
    <property type="entry name" value="TetR_C_43"/>
    <property type="match status" value="1"/>
</dbReference>
<dbReference type="InterPro" id="IPR049445">
    <property type="entry name" value="TetR_SbtR-like_C"/>
</dbReference>
<dbReference type="AlphaFoldDB" id="A0A1H9FUM7"/>
<dbReference type="SUPFAM" id="SSF46689">
    <property type="entry name" value="Homeodomain-like"/>
    <property type="match status" value="1"/>
</dbReference>
<dbReference type="Pfam" id="PF00440">
    <property type="entry name" value="TetR_N"/>
    <property type="match status" value="1"/>
</dbReference>
<dbReference type="RefSeq" id="WP_170854067.1">
    <property type="nucleotide sequence ID" value="NZ_FOFA01000003.1"/>
</dbReference>
<evidence type="ECO:0000313" key="6">
    <source>
        <dbReference type="EMBL" id="SEQ41198.1"/>
    </source>
</evidence>
<dbReference type="InterPro" id="IPR050109">
    <property type="entry name" value="HTH-type_TetR-like_transc_reg"/>
</dbReference>
<reference evidence="7" key="1">
    <citation type="submission" date="2016-10" db="EMBL/GenBank/DDBJ databases">
        <authorList>
            <person name="Varghese N."/>
            <person name="Submissions S."/>
        </authorList>
    </citation>
    <scope>NUCLEOTIDE SEQUENCE [LARGE SCALE GENOMIC DNA]</scope>
    <source>
        <strain evidence="7">CGMCC 4.6856</strain>
    </source>
</reference>
<dbReference type="PROSITE" id="PS50977">
    <property type="entry name" value="HTH_TETR_2"/>
    <property type="match status" value="1"/>
</dbReference>
<dbReference type="InterPro" id="IPR036271">
    <property type="entry name" value="Tet_transcr_reg_TetR-rel_C_sf"/>
</dbReference>
<evidence type="ECO:0000313" key="7">
    <source>
        <dbReference type="Proteomes" id="UP000198504"/>
    </source>
</evidence>
<dbReference type="GO" id="GO:0000976">
    <property type="term" value="F:transcription cis-regulatory region binding"/>
    <property type="evidence" value="ECO:0007669"/>
    <property type="project" value="TreeGrafter"/>
</dbReference>